<accession>A0A0E9QU99</accession>
<dbReference type="EMBL" id="GBXM01088560">
    <property type="protein sequence ID" value="JAH20017.1"/>
    <property type="molecule type" value="Transcribed_RNA"/>
</dbReference>
<name>A0A0E9QU99_ANGAN</name>
<reference evidence="1" key="2">
    <citation type="journal article" date="2015" name="Fish Shellfish Immunol.">
        <title>Early steps in the European eel (Anguilla anguilla)-Vibrio vulnificus interaction in the gills: Role of the RtxA13 toxin.</title>
        <authorList>
            <person name="Callol A."/>
            <person name="Pajuelo D."/>
            <person name="Ebbesson L."/>
            <person name="Teles M."/>
            <person name="MacKenzie S."/>
            <person name="Amaro C."/>
        </authorList>
    </citation>
    <scope>NUCLEOTIDE SEQUENCE</scope>
</reference>
<protein>
    <submittedName>
        <fullName evidence="1">Uncharacterized protein</fullName>
    </submittedName>
</protein>
<sequence length="38" mass="4497">MKADSIRDWKQEGTTRVVIHPDYSSCRIVTQYYLSCFV</sequence>
<reference evidence="1" key="1">
    <citation type="submission" date="2014-11" db="EMBL/GenBank/DDBJ databases">
        <authorList>
            <person name="Amaro Gonzalez C."/>
        </authorList>
    </citation>
    <scope>NUCLEOTIDE SEQUENCE</scope>
</reference>
<proteinExistence type="predicted"/>
<organism evidence="1">
    <name type="scientific">Anguilla anguilla</name>
    <name type="common">European freshwater eel</name>
    <name type="synonym">Muraena anguilla</name>
    <dbReference type="NCBI Taxonomy" id="7936"/>
    <lineage>
        <taxon>Eukaryota</taxon>
        <taxon>Metazoa</taxon>
        <taxon>Chordata</taxon>
        <taxon>Craniata</taxon>
        <taxon>Vertebrata</taxon>
        <taxon>Euteleostomi</taxon>
        <taxon>Actinopterygii</taxon>
        <taxon>Neopterygii</taxon>
        <taxon>Teleostei</taxon>
        <taxon>Anguilliformes</taxon>
        <taxon>Anguillidae</taxon>
        <taxon>Anguilla</taxon>
    </lineage>
</organism>
<evidence type="ECO:0000313" key="1">
    <source>
        <dbReference type="EMBL" id="JAH20017.1"/>
    </source>
</evidence>
<dbReference type="AlphaFoldDB" id="A0A0E9QU99"/>